<keyword evidence="1" id="KW-0812">Transmembrane</keyword>
<evidence type="ECO:0000313" key="2">
    <source>
        <dbReference type="EMBL" id="QPJ64798.1"/>
    </source>
</evidence>
<dbReference type="KEGG" id="nva:G3M78_05100"/>
<dbReference type="EMBL" id="CP048620">
    <property type="protein sequence ID" value="QPJ64798.1"/>
    <property type="molecule type" value="Genomic_DNA"/>
</dbReference>
<feature type="transmembrane region" description="Helical" evidence="1">
    <location>
        <begin position="46"/>
        <end position="69"/>
    </location>
</feature>
<feature type="transmembrane region" description="Helical" evidence="1">
    <location>
        <begin position="21"/>
        <end position="40"/>
    </location>
</feature>
<sequence>MPELKDKRGSAGARDPGRIGWVWAVYLLLLLAALPVWPLPGMIWGLPAWAVTTVAVAAVTSAFTVFVLLKVWDEAEEDLDESC</sequence>
<proteinExistence type="predicted"/>
<keyword evidence="1" id="KW-0472">Membrane</keyword>
<organism evidence="2 3">
    <name type="scientific">Candidatus Nitrohelix vancouverensis</name>
    <dbReference type="NCBI Taxonomy" id="2705534"/>
    <lineage>
        <taxon>Bacteria</taxon>
        <taxon>Pseudomonadati</taxon>
        <taxon>Nitrospinota/Tectimicrobiota group</taxon>
        <taxon>Nitrospinota</taxon>
        <taxon>Nitrospinia</taxon>
        <taxon>Nitrospinales</taxon>
        <taxon>Nitrospinaceae</taxon>
        <taxon>Candidatus Nitrohelix</taxon>
    </lineage>
</organism>
<reference evidence="3" key="1">
    <citation type="submission" date="2020-02" db="EMBL/GenBank/DDBJ databases">
        <title>Genomic and physiological characterization of two novel Nitrospinaceae genera.</title>
        <authorList>
            <person name="Mueller A.J."/>
            <person name="Jung M.-Y."/>
            <person name="Strachan C.R."/>
            <person name="Herbold C.W."/>
            <person name="Kirkegaard R.H."/>
            <person name="Daims H."/>
        </authorList>
    </citation>
    <scope>NUCLEOTIDE SEQUENCE [LARGE SCALE GENOMIC DNA]</scope>
</reference>
<protein>
    <recommendedName>
        <fullName evidence="4">DUF3311 domain-containing protein</fullName>
    </recommendedName>
</protein>
<dbReference type="AlphaFoldDB" id="A0A7T0C1J1"/>
<evidence type="ECO:0008006" key="4">
    <source>
        <dbReference type="Google" id="ProtNLM"/>
    </source>
</evidence>
<name>A0A7T0C1J1_9BACT</name>
<evidence type="ECO:0000313" key="3">
    <source>
        <dbReference type="Proteomes" id="UP000594464"/>
    </source>
</evidence>
<accession>A0A7T0C1J1</accession>
<dbReference type="Proteomes" id="UP000594464">
    <property type="component" value="Chromosome"/>
</dbReference>
<gene>
    <name evidence="2" type="ORF">G3M78_05100</name>
</gene>
<keyword evidence="1" id="KW-1133">Transmembrane helix</keyword>
<evidence type="ECO:0000256" key="1">
    <source>
        <dbReference type="SAM" id="Phobius"/>
    </source>
</evidence>